<comment type="subcellular location">
    <subcellularLocation>
        <location evidence="1">Membrane</location>
        <topology evidence="1">Single-pass type II membrane protein</topology>
    </subcellularLocation>
</comment>
<dbReference type="GO" id="GO:0035269">
    <property type="term" value="P:protein O-linked glycosylation via mannose"/>
    <property type="evidence" value="ECO:0007669"/>
    <property type="project" value="TreeGrafter"/>
</dbReference>
<keyword evidence="9" id="KW-1185">Reference proteome</keyword>
<dbReference type="Pfam" id="PF13896">
    <property type="entry name" value="Glyco_transf_49"/>
    <property type="match status" value="1"/>
</dbReference>
<dbReference type="GO" id="GO:0016020">
    <property type="term" value="C:membrane"/>
    <property type="evidence" value="ECO:0007669"/>
    <property type="project" value="UniProtKB-SubCell"/>
</dbReference>
<dbReference type="InterPro" id="IPR029044">
    <property type="entry name" value="Nucleotide-diphossugar_trans"/>
</dbReference>
<keyword evidence="2" id="KW-0812">Transmembrane</keyword>
<evidence type="ECO:0000256" key="5">
    <source>
        <dbReference type="ARBA" id="ARBA00023136"/>
    </source>
</evidence>
<feature type="chain" id="PRO_5003156182" description="Glycosyltransferase-like protein LARGE2" evidence="7">
    <location>
        <begin position="25"/>
        <end position="492"/>
    </location>
</feature>
<name>E1ZGE6_CHLVA</name>
<sequence length="492" mass="53504">MASWGAGAPAWRLCSLLVLALTVAAPMAGALEAAAVQTVTVQATDAQGMQATTQATHAATTAPAAVGAGGADMQQQAAQAAAATTAVQGSVTGTVAQQQQQSVAAEAGTTTASATATVDDLFLCEDKLKNSTIVEQLPQLKIQQVLDSNKPRSPQDVTLVTQLSFERLYMLEGQCDVWNGVISAAVYIALLNGKVVTVELNSNQDPRLTDITEVERKFKQFHQLAEAKGLCKLDLQLVSQTVESIWLSALYPVNAMRNRALANARTDAVLLLDVDFWPSAELSELMQKPAKYESLMKTLQAGAAVVLPAYETGDPGDIGVEVAREAVLEGKDAAVKMFWDGRIKAFHTDRYEAGHRATDYKKWLQASRPYNIMYEEGFEPYVIISRKFVPWYDERFVGYRKNKVVHLLYLSTSGIQFMVHPRAFTVHSPHPRARTWKVTHKTGLWDQLAEIYDQAKTGMLAGTYIPVAMYSCGGHTAGPQLAHRPTFASAQA</sequence>
<dbReference type="PANTHER" id="PTHR12270">
    <property type="entry name" value="GLYCOSYLTRANSFERASE-RELATED"/>
    <property type="match status" value="1"/>
</dbReference>
<feature type="signal peptide" evidence="7">
    <location>
        <begin position="1"/>
        <end position="24"/>
    </location>
</feature>
<dbReference type="KEGG" id="cvr:CHLNCDRAFT_58024"/>
<evidence type="ECO:0000256" key="4">
    <source>
        <dbReference type="ARBA" id="ARBA00022989"/>
    </source>
</evidence>
<dbReference type="Gene3D" id="3.90.550.10">
    <property type="entry name" value="Spore Coat Polysaccharide Biosynthesis Protein SpsA, Chain A"/>
    <property type="match status" value="1"/>
</dbReference>
<dbReference type="InParanoid" id="E1ZGE6"/>
<dbReference type="OrthoDB" id="411524at2759"/>
<keyword evidence="4" id="KW-1133">Transmembrane helix</keyword>
<reference evidence="8 9" key="1">
    <citation type="journal article" date="2010" name="Plant Cell">
        <title>The Chlorella variabilis NC64A genome reveals adaptation to photosymbiosis, coevolution with viruses, and cryptic sex.</title>
        <authorList>
            <person name="Blanc G."/>
            <person name="Duncan G."/>
            <person name="Agarkova I."/>
            <person name="Borodovsky M."/>
            <person name="Gurnon J."/>
            <person name="Kuo A."/>
            <person name="Lindquist E."/>
            <person name="Lucas S."/>
            <person name="Pangilinan J."/>
            <person name="Polle J."/>
            <person name="Salamov A."/>
            <person name="Terry A."/>
            <person name="Yamada T."/>
            <person name="Dunigan D.D."/>
            <person name="Grigoriev I.V."/>
            <person name="Claverie J.M."/>
            <person name="Van Etten J.L."/>
        </authorList>
    </citation>
    <scope>NUCLEOTIDE SEQUENCE [LARGE SCALE GENOMIC DNA]</scope>
    <source>
        <strain evidence="8 9">NC64A</strain>
    </source>
</reference>
<proteinExistence type="predicted"/>
<dbReference type="RefSeq" id="XP_005846845.1">
    <property type="nucleotide sequence ID" value="XM_005846783.1"/>
</dbReference>
<accession>E1ZGE6</accession>
<dbReference type="GO" id="GO:0042285">
    <property type="term" value="F:xylosyltransferase activity"/>
    <property type="evidence" value="ECO:0007669"/>
    <property type="project" value="TreeGrafter"/>
</dbReference>
<evidence type="ECO:0000256" key="2">
    <source>
        <dbReference type="ARBA" id="ARBA00022692"/>
    </source>
</evidence>
<dbReference type="EMBL" id="GL433846">
    <property type="protein sequence ID" value="EFN54743.1"/>
    <property type="molecule type" value="Genomic_DNA"/>
</dbReference>
<evidence type="ECO:0000256" key="7">
    <source>
        <dbReference type="SAM" id="SignalP"/>
    </source>
</evidence>
<evidence type="ECO:0000256" key="6">
    <source>
        <dbReference type="ARBA" id="ARBA00023180"/>
    </source>
</evidence>
<keyword evidence="7" id="KW-0732">Signal</keyword>
<dbReference type="Proteomes" id="UP000008141">
    <property type="component" value="Unassembled WGS sequence"/>
</dbReference>
<dbReference type="InterPro" id="IPR051292">
    <property type="entry name" value="Xyl/GlcA_transferase"/>
</dbReference>
<dbReference type="eggNOG" id="KOG3765">
    <property type="taxonomic scope" value="Eukaryota"/>
</dbReference>
<evidence type="ECO:0008006" key="10">
    <source>
        <dbReference type="Google" id="ProtNLM"/>
    </source>
</evidence>
<keyword evidence="5" id="KW-0472">Membrane</keyword>
<gene>
    <name evidence="8" type="ORF">CHLNCDRAFT_58024</name>
</gene>
<dbReference type="GO" id="GO:0015020">
    <property type="term" value="F:glucuronosyltransferase activity"/>
    <property type="evidence" value="ECO:0007669"/>
    <property type="project" value="TreeGrafter"/>
</dbReference>
<protein>
    <recommendedName>
        <fullName evidence="10">Glycosyltransferase-like protein LARGE2</fullName>
    </recommendedName>
</protein>
<organism evidence="9">
    <name type="scientific">Chlorella variabilis</name>
    <name type="common">Green alga</name>
    <dbReference type="NCBI Taxonomy" id="554065"/>
    <lineage>
        <taxon>Eukaryota</taxon>
        <taxon>Viridiplantae</taxon>
        <taxon>Chlorophyta</taxon>
        <taxon>core chlorophytes</taxon>
        <taxon>Trebouxiophyceae</taxon>
        <taxon>Chlorellales</taxon>
        <taxon>Chlorellaceae</taxon>
        <taxon>Chlorella clade</taxon>
        <taxon>Chlorella</taxon>
    </lineage>
</organism>
<evidence type="ECO:0000313" key="9">
    <source>
        <dbReference type="Proteomes" id="UP000008141"/>
    </source>
</evidence>
<evidence type="ECO:0000256" key="3">
    <source>
        <dbReference type="ARBA" id="ARBA00022968"/>
    </source>
</evidence>
<keyword evidence="6" id="KW-0325">Glycoprotein</keyword>
<dbReference type="GeneID" id="17354235"/>
<dbReference type="AlphaFoldDB" id="E1ZGE6"/>
<keyword evidence="3" id="KW-0735">Signal-anchor</keyword>
<dbReference type="PANTHER" id="PTHR12270:SF52">
    <property type="entry name" value="GLYCOSYLTRANSFERASE-LIKE PROTEIN GNT13-RELATED"/>
    <property type="match status" value="1"/>
</dbReference>
<dbReference type="OMA" id="PRARTWK"/>
<evidence type="ECO:0000313" key="8">
    <source>
        <dbReference type="EMBL" id="EFN54743.1"/>
    </source>
</evidence>
<evidence type="ECO:0000256" key="1">
    <source>
        <dbReference type="ARBA" id="ARBA00004606"/>
    </source>
</evidence>